<protein>
    <submittedName>
        <fullName evidence="1">Uncharacterized protein</fullName>
    </submittedName>
</protein>
<reference evidence="1 2" key="1">
    <citation type="submission" date="2022-08" db="EMBL/GenBank/DDBJ databases">
        <title>Paenibacillus endoradicis sp. nov., Paenibacillus radicibacter sp. nov and Paenibacillus pararadicis sp. nov., three cold-adapted plant growth-promoting bacteria isolated from root of Larix gmelinii in Great Khingan.</title>
        <authorList>
            <person name="Xue H."/>
        </authorList>
    </citation>
    <scope>NUCLEOTIDE SEQUENCE [LARGE SCALE GENOMIC DNA]</scope>
    <source>
        <strain evidence="1 2">N5-1-1-5</strain>
    </source>
</reference>
<gene>
    <name evidence="1" type="ORF">NV381_20280</name>
</gene>
<accession>A0ABT1YM85</accession>
<evidence type="ECO:0000313" key="1">
    <source>
        <dbReference type="EMBL" id="MCR8633524.1"/>
    </source>
</evidence>
<dbReference type="Proteomes" id="UP001300012">
    <property type="component" value="Unassembled WGS sequence"/>
</dbReference>
<organism evidence="1 2">
    <name type="scientific">Paenibacillus radicis</name>
    <name type="common">ex Xue et al. 2023</name>
    <dbReference type="NCBI Taxonomy" id="2972489"/>
    <lineage>
        <taxon>Bacteria</taxon>
        <taxon>Bacillati</taxon>
        <taxon>Bacillota</taxon>
        <taxon>Bacilli</taxon>
        <taxon>Bacillales</taxon>
        <taxon>Paenibacillaceae</taxon>
        <taxon>Paenibacillus</taxon>
    </lineage>
</organism>
<name>A0ABT1YM85_9BACL</name>
<dbReference type="RefSeq" id="WP_258215101.1">
    <property type="nucleotide sequence ID" value="NZ_JANQBD010000015.1"/>
</dbReference>
<comment type="caution">
    <text evidence="1">The sequence shown here is derived from an EMBL/GenBank/DDBJ whole genome shotgun (WGS) entry which is preliminary data.</text>
</comment>
<sequence>MKGHAFWRKFWLFSRIGCGLVLKRMILLEKVSIGADKNLEQGYLFWQSIMSNGSIMMFWRQSIMEKFIEGIRNEGFVLLGL</sequence>
<keyword evidence="2" id="KW-1185">Reference proteome</keyword>
<evidence type="ECO:0000313" key="2">
    <source>
        <dbReference type="Proteomes" id="UP001300012"/>
    </source>
</evidence>
<proteinExistence type="predicted"/>
<dbReference type="EMBL" id="JANQBD010000015">
    <property type="protein sequence ID" value="MCR8633524.1"/>
    <property type="molecule type" value="Genomic_DNA"/>
</dbReference>